<organism evidence="1 2">
    <name type="scientific">Facklamia hominis</name>
    <dbReference type="NCBI Taxonomy" id="178214"/>
    <lineage>
        <taxon>Bacteria</taxon>
        <taxon>Bacillati</taxon>
        <taxon>Bacillota</taxon>
        <taxon>Bacilli</taxon>
        <taxon>Lactobacillales</taxon>
        <taxon>Aerococcaceae</taxon>
        <taxon>Facklamia</taxon>
    </lineage>
</organism>
<accession>A0AAJ1Q5N9</accession>
<dbReference type="RefSeq" id="WP_285066536.1">
    <property type="nucleotide sequence ID" value="NZ_JASOOE010000030.1"/>
</dbReference>
<comment type="caution">
    <text evidence="1">The sequence shown here is derived from an EMBL/GenBank/DDBJ whole genome shotgun (WGS) entry which is preliminary data.</text>
</comment>
<sequence length="53" mass="6055">MDTDKVFMQTIKELSEALALEKLKSNAFLLELNQLKAEKEANEKAENEKGEDK</sequence>
<evidence type="ECO:0000313" key="1">
    <source>
        <dbReference type="EMBL" id="MDK7188137.1"/>
    </source>
</evidence>
<dbReference type="AlphaFoldDB" id="A0AAJ1Q5N9"/>
<gene>
    <name evidence="1" type="ORF">QP433_09155</name>
</gene>
<evidence type="ECO:0000313" key="2">
    <source>
        <dbReference type="Proteomes" id="UP001229251"/>
    </source>
</evidence>
<name>A0AAJ1Q5N9_9LACT</name>
<dbReference type="Proteomes" id="UP001229251">
    <property type="component" value="Unassembled WGS sequence"/>
</dbReference>
<reference evidence="1" key="1">
    <citation type="submission" date="2023-05" db="EMBL/GenBank/DDBJ databases">
        <title>Cataloging the Phylogenetic Diversity of Human Bladder Bacteria.</title>
        <authorList>
            <person name="Du J."/>
        </authorList>
    </citation>
    <scope>NUCLEOTIDE SEQUENCE</scope>
    <source>
        <strain evidence="1">UMB1231</strain>
    </source>
</reference>
<protein>
    <submittedName>
        <fullName evidence="1">Uncharacterized protein</fullName>
    </submittedName>
</protein>
<dbReference type="EMBL" id="JASOOE010000030">
    <property type="protein sequence ID" value="MDK7188137.1"/>
    <property type="molecule type" value="Genomic_DNA"/>
</dbReference>
<proteinExistence type="predicted"/>